<feature type="transmembrane region" description="Helical" evidence="2">
    <location>
        <begin position="209"/>
        <end position="226"/>
    </location>
</feature>
<evidence type="ECO:0000256" key="2">
    <source>
        <dbReference type="SAM" id="Phobius"/>
    </source>
</evidence>
<keyword evidence="3" id="KW-0012">Acyltransferase</keyword>
<evidence type="ECO:0000313" key="3">
    <source>
        <dbReference type="EMBL" id="TRM65930.1"/>
    </source>
</evidence>
<keyword evidence="2" id="KW-0472">Membrane</keyword>
<dbReference type="EMBL" id="VDMD01000004">
    <property type="protein sequence ID" value="TRM65930.1"/>
    <property type="molecule type" value="Genomic_DNA"/>
</dbReference>
<feature type="region of interest" description="Disordered" evidence="1">
    <location>
        <begin position="548"/>
        <end position="573"/>
    </location>
</feature>
<comment type="caution">
    <text evidence="3">The sequence shown here is derived from an EMBL/GenBank/DDBJ whole genome shotgun (WGS) entry which is preliminary data.</text>
</comment>
<dbReference type="Proteomes" id="UP000320762">
    <property type="component" value="Unassembled WGS sequence"/>
</dbReference>
<dbReference type="OrthoDB" id="2626014at2759"/>
<organism evidence="3 4">
    <name type="scientific">Schizophyllum amplum</name>
    <dbReference type="NCBI Taxonomy" id="97359"/>
    <lineage>
        <taxon>Eukaryota</taxon>
        <taxon>Fungi</taxon>
        <taxon>Dikarya</taxon>
        <taxon>Basidiomycota</taxon>
        <taxon>Agaricomycotina</taxon>
        <taxon>Agaricomycetes</taxon>
        <taxon>Agaricomycetidae</taxon>
        <taxon>Agaricales</taxon>
        <taxon>Schizophyllaceae</taxon>
        <taxon>Schizophyllum</taxon>
    </lineage>
</organism>
<feature type="transmembrane region" description="Helical" evidence="2">
    <location>
        <begin position="156"/>
        <end position="181"/>
    </location>
</feature>
<proteinExistence type="predicted"/>
<feature type="transmembrane region" description="Helical" evidence="2">
    <location>
        <begin position="116"/>
        <end position="136"/>
    </location>
</feature>
<keyword evidence="2" id="KW-1133">Transmembrane helix</keyword>
<keyword evidence="2" id="KW-0812">Transmembrane</keyword>
<accession>A0A550CM96</accession>
<dbReference type="Gene3D" id="3.60.110.10">
    <property type="entry name" value="Carbon-nitrogen hydrolase"/>
    <property type="match status" value="1"/>
</dbReference>
<feature type="transmembrane region" description="Helical" evidence="2">
    <location>
        <begin position="48"/>
        <end position="67"/>
    </location>
</feature>
<evidence type="ECO:0000256" key="1">
    <source>
        <dbReference type="SAM" id="MobiDB-lite"/>
    </source>
</evidence>
<keyword evidence="3" id="KW-0808">Transferase</keyword>
<reference evidence="3 4" key="1">
    <citation type="journal article" date="2019" name="New Phytol.">
        <title>Comparative genomics reveals unique wood-decay strategies and fruiting body development in the Schizophyllaceae.</title>
        <authorList>
            <person name="Almasi E."/>
            <person name="Sahu N."/>
            <person name="Krizsan K."/>
            <person name="Balint B."/>
            <person name="Kovacs G.M."/>
            <person name="Kiss B."/>
            <person name="Cseklye J."/>
            <person name="Drula E."/>
            <person name="Henrissat B."/>
            <person name="Nagy I."/>
            <person name="Chovatia M."/>
            <person name="Adam C."/>
            <person name="LaButti K."/>
            <person name="Lipzen A."/>
            <person name="Riley R."/>
            <person name="Grigoriev I.V."/>
            <person name="Nagy L.G."/>
        </authorList>
    </citation>
    <scope>NUCLEOTIDE SEQUENCE [LARGE SCALE GENOMIC DNA]</scope>
    <source>
        <strain evidence="3 4">NL-1724</strain>
    </source>
</reference>
<protein>
    <submittedName>
        <fullName evidence="3">Lnt, apolipo protein N-acyltransferase</fullName>
    </submittedName>
</protein>
<dbReference type="GO" id="GO:0016746">
    <property type="term" value="F:acyltransferase activity"/>
    <property type="evidence" value="ECO:0007669"/>
    <property type="project" value="UniProtKB-KW"/>
</dbReference>
<gene>
    <name evidence="3" type="ORF">BD626DRAFT_397785</name>
</gene>
<keyword evidence="4" id="KW-1185">Reference proteome</keyword>
<dbReference type="InterPro" id="IPR036526">
    <property type="entry name" value="C-N_Hydrolase_sf"/>
</dbReference>
<evidence type="ECO:0000313" key="4">
    <source>
        <dbReference type="Proteomes" id="UP000320762"/>
    </source>
</evidence>
<dbReference type="SUPFAM" id="SSF56317">
    <property type="entry name" value="Carbon-nitrogen hydrolase"/>
    <property type="match status" value="1"/>
</dbReference>
<feature type="transmembrane region" description="Helical" evidence="2">
    <location>
        <begin position="12"/>
        <end position="36"/>
    </location>
</feature>
<dbReference type="STRING" id="97359.A0A550CM96"/>
<name>A0A550CM96_9AGAR</name>
<feature type="transmembrane region" description="Helical" evidence="2">
    <location>
        <begin position="79"/>
        <end position="104"/>
    </location>
</feature>
<dbReference type="AlphaFoldDB" id="A0A550CM96"/>
<sequence>MESALVLGSSLFGLSAMAVLPSFPAVVATLTCLTLYAPIYLNRAPRGARALPGFILLTIAGLLPRFISAENALSTPSTGVGMLAAMSMMDAAILLVGTMIPVFIQARWSSTVGHFMLLPAVWSTIIWGVASLSPLGRLALPTPAAPTQVYAWLEPFFGPASIDILAGAWAVVLAEVISLWYMSKNQPDDVLIEYADHDGESQRGTRKPITIVGAILIILALPSFLASDLPLPLISDETTPISVGCALPSHRRYSHPGRPTFNDYIAETRKLVPSTDILLWPESAVVFDSVEHRNAKLEQVKAVAQGAYVGVGFLESFRENGKDHTRNGFALVSARSNEPDMLYFKRNLVPVAESYAMTPSTEPPALFTLPLKKPSDIPKSEWGQPPTYTRPIPLSASICLDFAAPNPFAALESRPALLLGPAYTWDVEIGRMMFAQGAQRARELGAAVLWCDGGENGVSGVAGDGVDKSMQVGRGSWVRTIAVPHPFSEQQTWFGQFGHGLPLLLVWLLVLGSAAPRLPGMAGTVQRVAGTVGAVSRRAPDVARRLIQGARERREPAPDAERRAPDEMSHLLD</sequence>